<evidence type="ECO:0000313" key="16">
    <source>
        <dbReference type="Proteomes" id="UP000272687"/>
    </source>
</evidence>
<dbReference type="EMBL" id="JPGB01000006">
    <property type="protein sequence ID" value="KEQ49797.1"/>
    <property type="molecule type" value="Genomic_DNA"/>
</dbReference>
<dbReference type="STRING" id="1303.SORDD17_00279"/>
<evidence type="ECO:0000313" key="10">
    <source>
        <dbReference type="Proteomes" id="UP000028098"/>
    </source>
</evidence>
<evidence type="ECO:0000313" key="4">
    <source>
        <dbReference type="EMBL" id="KXT94301.1"/>
    </source>
</evidence>
<name>A0A081R3M4_STROR</name>
<reference evidence="1 10" key="1">
    <citation type="submission" date="2014-05" db="EMBL/GenBank/DDBJ databases">
        <authorList>
            <person name="Daugherty S.C."/>
            <person name="Tallon L.J."/>
            <person name="Sadzewicz L."/>
            <person name="Kilian M."/>
            <person name="Tettelin H."/>
        </authorList>
    </citation>
    <scope>NUCLEOTIDE SEQUENCE [LARGE SCALE GENOMIC DNA]</scope>
    <source>
        <strain evidence="1 10">SK143</strain>
    </source>
</reference>
<reference evidence="6 18" key="4">
    <citation type="submission" date="2020-12" db="EMBL/GenBank/DDBJ databases">
        <title>FDA dAtabase for Regulatory Grade micrObial Sequences (FDA-ARGOS): Supporting development and validation of Infectious Disease Dx tests.</title>
        <authorList>
            <person name="Sproer C."/>
            <person name="Gronow S."/>
            <person name="Severitt S."/>
            <person name="Schroder I."/>
            <person name="Tallon L."/>
            <person name="Sadzewicz L."/>
            <person name="Zhao X."/>
            <person name="Boylan J."/>
            <person name="Ott S."/>
            <person name="Bowen H."/>
            <person name="Vavikolanu K."/>
            <person name="Mehta A."/>
            <person name="Aluvathingal J."/>
            <person name="Nadendla S."/>
            <person name="Lowell S."/>
            <person name="Myers T."/>
            <person name="Yan Y."/>
            <person name="Sichtig H."/>
        </authorList>
    </citation>
    <scope>NUCLEOTIDE SEQUENCE [LARGE SCALE GENOMIC DNA]</scope>
    <source>
        <strain evidence="6 18">FDAARGOS_1021</strain>
    </source>
</reference>
<evidence type="ECO:0000313" key="1">
    <source>
        <dbReference type="EMBL" id="KEQ49797.1"/>
    </source>
</evidence>
<dbReference type="Proteomes" id="UP000269984">
    <property type="component" value="Unassembled WGS sequence"/>
</dbReference>
<proteinExistence type="predicted"/>
<dbReference type="Proteomes" id="UP000070497">
    <property type="component" value="Unassembled WGS sequence"/>
</dbReference>
<protein>
    <submittedName>
        <fullName evidence="2">Induced during competence</fullName>
    </submittedName>
</protein>
<evidence type="ECO:0000313" key="11">
    <source>
        <dbReference type="Proteomes" id="UP000070497"/>
    </source>
</evidence>
<dbReference type="EMBL" id="RJNM01000001">
    <property type="protein sequence ID" value="RSI72290.1"/>
    <property type="molecule type" value="Genomic_DNA"/>
</dbReference>
<dbReference type="RefSeq" id="WP_000933184.1">
    <property type="nucleotide sequence ID" value="NZ_CAJTEH010000001.1"/>
</dbReference>
<evidence type="ECO:0000313" key="15">
    <source>
        <dbReference type="Proteomes" id="UP000269984"/>
    </source>
</evidence>
<gene>
    <name evidence="8" type="ORF">D8857_02380</name>
    <name evidence="9" type="ORF">D8858_01395</name>
    <name evidence="7" type="ORF">D8860_00560</name>
    <name evidence="6" type="ORF">I6H78_06150</name>
    <name evidence="1" type="ORF">SK143_1739</name>
    <name evidence="3" type="ORF">SORDD14_01017</name>
    <name evidence="2" type="ORF">SORDD15_01532</name>
    <name evidence="5" type="ORF">SORDD17_00279</name>
    <name evidence="4" type="ORF">SORDD27_01358</name>
</gene>
<evidence type="ECO:0000313" key="17">
    <source>
        <dbReference type="Proteomes" id="UP000281197"/>
    </source>
</evidence>
<evidence type="ECO:0000313" key="8">
    <source>
        <dbReference type="EMBL" id="RSI73403.1"/>
    </source>
</evidence>
<dbReference type="EMBL" id="LQNX01000067">
    <property type="protein sequence ID" value="KXT80231.1"/>
    <property type="molecule type" value="Genomic_DNA"/>
</dbReference>
<dbReference type="EMBL" id="RJNO01000001">
    <property type="protein sequence ID" value="RSI77831.1"/>
    <property type="molecule type" value="Genomic_DNA"/>
</dbReference>
<dbReference type="Proteomes" id="UP000281197">
    <property type="component" value="Unassembled WGS sequence"/>
</dbReference>
<dbReference type="EMBL" id="LQZE01000057">
    <property type="protein sequence ID" value="KXU16516.1"/>
    <property type="molecule type" value="Genomic_DNA"/>
</dbReference>
<dbReference type="EMBL" id="LQRI01000151">
    <property type="protein sequence ID" value="KXT81966.1"/>
    <property type="molecule type" value="Genomic_DNA"/>
</dbReference>
<reference evidence="11 12" key="2">
    <citation type="submission" date="2016-01" db="EMBL/GenBank/DDBJ databases">
        <title>Highly variable Streptococcus oralis are common among viridans streptococci isolated from primates.</title>
        <authorList>
            <person name="Denapaite D."/>
            <person name="Rieger M."/>
            <person name="Koendgen S."/>
            <person name="Brueckner R."/>
            <person name="Ochigava I."/>
            <person name="Kappeler P."/>
            <person name="Maetz-Rensing K."/>
            <person name="Leendertz F."/>
            <person name="Hakenbeck R."/>
        </authorList>
    </citation>
    <scope>NUCLEOTIDE SEQUENCE [LARGE SCALE GENOMIC DNA]</scope>
    <source>
        <strain evidence="3 11">DD14</strain>
        <strain evidence="2 12">DD15</strain>
        <strain evidence="5 14">DD17</strain>
        <strain evidence="4 13">DD27</strain>
    </source>
</reference>
<dbReference type="EMBL" id="RJNP01000002">
    <property type="protein sequence ID" value="RSI73403.1"/>
    <property type="molecule type" value="Genomic_DNA"/>
</dbReference>
<reference evidence="15 16" key="3">
    <citation type="submission" date="2018-11" db="EMBL/GenBank/DDBJ databases">
        <title>Species Designations Belie Phenotypic and Genotypic Heterogeneity in Oral Streptococci.</title>
        <authorList>
            <person name="Velsko I."/>
        </authorList>
    </citation>
    <scope>NUCLEOTIDE SEQUENCE [LARGE SCALE GENOMIC DNA]</scope>
    <source>
        <strain evidence="8 15">BCC11</strain>
        <strain evidence="9 17">BCC19</strain>
        <strain evidence="7 16">BCC50</strain>
    </source>
</reference>
<dbReference type="EMBL" id="LQNZ01000118">
    <property type="protein sequence ID" value="KXT94301.1"/>
    <property type="molecule type" value="Genomic_DNA"/>
</dbReference>
<evidence type="ECO:0000313" key="5">
    <source>
        <dbReference type="EMBL" id="KXU16516.1"/>
    </source>
</evidence>
<dbReference type="Proteomes" id="UP000072989">
    <property type="component" value="Unassembled WGS sequence"/>
</dbReference>
<evidence type="ECO:0000313" key="3">
    <source>
        <dbReference type="EMBL" id="KXT81966.1"/>
    </source>
</evidence>
<dbReference type="Proteomes" id="UP000272687">
    <property type="component" value="Unassembled WGS sequence"/>
</dbReference>
<dbReference type="Proteomes" id="UP000595948">
    <property type="component" value="Chromosome"/>
</dbReference>
<evidence type="ECO:0000313" key="13">
    <source>
        <dbReference type="Proteomes" id="UP000072363"/>
    </source>
</evidence>
<dbReference type="Proteomes" id="UP000072363">
    <property type="component" value="Unassembled WGS sequence"/>
</dbReference>
<evidence type="ECO:0000313" key="7">
    <source>
        <dbReference type="EMBL" id="RSI72290.1"/>
    </source>
</evidence>
<organism evidence="1 10">
    <name type="scientific">Streptococcus oralis</name>
    <dbReference type="NCBI Taxonomy" id="1303"/>
    <lineage>
        <taxon>Bacteria</taxon>
        <taxon>Bacillati</taxon>
        <taxon>Bacillota</taxon>
        <taxon>Bacilli</taxon>
        <taxon>Lactobacillales</taxon>
        <taxon>Streptococcaceae</taxon>
        <taxon>Streptococcus</taxon>
    </lineage>
</organism>
<sequence length="47" mass="5942">MLNLEDDDFIREYRNSRFHRFREIERFALLDKKFSKYQSQADIPVRF</sequence>
<dbReference type="PATRIC" id="fig|1303.44.peg.1666"/>
<evidence type="ECO:0000313" key="2">
    <source>
        <dbReference type="EMBL" id="KXT80231.1"/>
    </source>
</evidence>
<evidence type="ECO:0000313" key="14">
    <source>
        <dbReference type="Proteomes" id="UP000072989"/>
    </source>
</evidence>
<evidence type="ECO:0000313" key="12">
    <source>
        <dbReference type="Proteomes" id="UP000070678"/>
    </source>
</evidence>
<dbReference type="Proteomes" id="UP000028098">
    <property type="component" value="Unassembled WGS sequence"/>
</dbReference>
<evidence type="ECO:0000313" key="9">
    <source>
        <dbReference type="EMBL" id="RSI77831.1"/>
    </source>
</evidence>
<dbReference type="AlphaFoldDB" id="A0A081R3M4"/>
<evidence type="ECO:0000313" key="18">
    <source>
        <dbReference type="Proteomes" id="UP000595948"/>
    </source>
</evidence>
<accession>A0A081R3M4</accession>
<evidence type="ECO:0000313" key="6">
    <source>
        <dbReference type="EMBL" id="QQC34829.1"/>
    </source>
</evidence>
<dbReference type="Proteomes" id="UP000070678">
    <property type="component" value="Unassembled WGS sequence"/>
</dbReference>
<dbReference type="EMBL" id="CP066059">
    <property type="protein sequence ID" value="QQC34829.1"/>
    <property type="molecule type" value="Genomic_DNA"/>
</dbReference>